<dbReference type="EC" id="1.2.1.10" evidence="3"/>
<accession>A0A396SCZ9</accession>
<organism evidence="5 6">
    <name type="scientific">Ureibacillus yapensis</name>
    <dbReference type="NCBI Taxonomy" id="2304605"/>
    <lineage>
        <taxon>Bacteria</taxon>
        <taxon>Bacillati</taxon>
        <taxon>Bacillota</taxon>
        <taxon>Bacilli</taxon>
        <taxon>Bacillales</taxon>
        <taxon>Caryophanaceae</taxon>
        <taxon>Ureibacillus</taxon>
    </lineage>
</organism>
<comment type="catalytic activity">
    <reaction evidence="3">
        <text>acetaldehyde + NAD(+) + CoA = acetyl-CoA + NADH + H(+)</text>
        <dbReference type="Rhea" id="RHEA:23288"/>
        <dbReference type="ChEBI" id="CHEBI:15343"/>
        <dbReference type="ChEBI" id="CHEBI:15378"/>
        <dbReference type="ChEBI" id="CHEBI:57287"/>
        <dbReference type="ChEBI" id="CHEBI:57288"/>
        <dbReference type="ChEBI" id="CHEBI:57540"/>
        <dbReference type="ChEBI" id="CHEBI:57945"/>
        <dbReference type="EC" id="1.2.1.10"/>
    </reaction>
</comment>
<dbReference type="Gene3D" id="3.30.360.10">
    <property type="entry name" value="Dihydrodipicolinate Reductase, domain 2"/>
    <property type="match status" value="1"/>
</dbReference>
<dbReference type="InterPro" id="IPR000534">
    <property type="entry name" value="Semialdehyde_DH_NAD-bd"/>
</dbReference>
<comment type="caution">
    <text evidence="5">The sequence shown here is derived from an EMBL/GenBank/DDBJ whole genome shotgun (WGS) entry which is preliminary data.</text>
</comment>
<feature type="binding site" evidence="3">
    <location>
        <begin position="11"/>
        <end position="14"/>
    </location>
    <ligand>
        <name>NAD(+)</name>
        <dbReference type="ChEBI" id="CHEBI:57540"/>
    </ligand>
</feature>
<dbReference type="GO" id="GO:0051287">
    <property type="term" value="F:NAD binding"/>
    <property type="evidence" value="ECO:0007669"/>
    <property type="project" value="UniProtKB-UniRule"/>
</dbReference>
<dbReference type="InterPro" id="IPR003361">
    <property type="entry name" value="Acetaldehyde_dehydrogenase"/>
</dbReference>
<feature type="active site" description="Acyl-thioester intermediate" evidence="3">
    <location>
        <position position="126"/>
    </location>
</feature>
<feature type="binding site" evidence="3">
    <location>
        <begin position="157"/>
        <end position="165"/>
    </location>
    <ligand>
        <name>NAD(+)</name>
        <dbReference type="ChEBI" id="CHEBI:57540"/>
    </ligand>
</feature>
<dbReference type="AlphaFoldDB" id="A0A396SCZ9"/>
<gene>
    <name evidence="5" type="ORF">D1B33_01125</name>
</gene>
<evidence type="ECO:0000259" key="4">
    <source>
        <dbReference type="SMART" id="SM00859"/>
    </source>
</evidence>
<feature type="domain" description="Semialdehyde dehydrogenase NAD-binding" evidence="4">
    <location>
        <begin position="5"/>
        <end position="118"/>
    </location>
</feature>
<evidence type="ECO:0000256" key="3">
    <source>
        <dbReference type="HAMAP-Rule" id="MF_01657"/>
    </source>
</evidence>
<dbReference type="CDD" id="cd23933">
    <property type="entry name" value="ALDH_C"/>
    <property type="match status" value="1"/>
</dbReference>
<keyword evidence="2 3" id="KW-0520">NAD</keyword>
<dbReference type="SUPFAM" id="SSF51735">
    <property type="entry name" value="NAD(P)-binding Rossmann-fold domains"/>
    <property type="match status" value="1"/>
</dbReference>
<evidence type="ECO:0000313" key="6">
    <source>
        <dbReference type="Proteomes" id="UP000265692"/>
    </source>
</evidence>
<dbReference type="SMART" id="SM00859">
    <property type="entry name" value="Semialdhyde_dh"/>
    <property type="match status" value="1"/>
</dbReference>
<dbReference type="RefSeq" id="WP_118874488.1">
    <property type="nucleotide sequence ID" value="NZ_QWEI01000001.1"/>
</dbReference>
<dbReference type="GO" id="GO:0008774">
    <property type="term" value="F:acetaldehyde dehydrogenase (acetylating) activity"/>
    <property type="evidence" value="ECO:0007669"/>
    <property type="project" value="UniProtKB-UniRule"/>
</dbReference>
<dbReference type="Pfam" id="PF09290">
    <property type="entry name" value="AcetDehyd-dimer"/>
    <property type="match status" value="1"/>
</dbReference>
<dbReference type="OrthoDB" id="9786743at2"/>
<reference evidence="5 6" key="1">
    <citation type="submission" date="2018-08" db="EMBL/GenBank/DDBJ databases">
        <title>Lysinibacillus sp. YLB-03 draft genome sequence.</title>
        <authorList>
            <person name="Yu L."/>
        </authorList>
    </citation>
    <scope>NUCLEOTIDE SEQUENCE [LARGE SCALE GENOMIC DNA]</scope>
    <source>
        <strain evidence="5 6">YLB-03</strain>
    </source>
</reference>
<protein>
    <recommendedName>
        <fullName evidence="3">Acetaldehyde dehydrogenase</fullName>
        <ecNumber evidence="3">1.2.1.10</ecNumber>
    </recommendedName>
    <alternativeName>
        <fullName evidence="3">Acetaldehyde dehydrogenase [acetylating]</fullName>
    </alternativeName>
</protein>
<dbReference type="Pfam" id="PF01118">
    <property type="entry name" value="Semialdhyde_dh"/>
    <property type="match status" value="1"/>
</dbReference>
<evidence type="ECO:0000256" key="1">
    <source>
        <dbReference type="ARBA" id="ARBA00009244"/>
    </source>
</evidence>
<dbReference type="HAMAP" id="MF_01657">
    <property type="entry name" value="Ac_ald_DH_ac"/>
    <property type="match status" value="1"/>
</dbReference>
<dbReference type="NCBIfam" id="NF006157">
    <property type="entry name" value="PRK08300.1"/>
    <property type="match status" value="1"/>
</dbReference>
<dbReference type="InterPro" id="IPR036291">
    <property type="entry name" value="NAD(P)-bd_dom_sf"/>
</dbReference>
<keyword evidence="3 5" id="KW-0560">Oxidoreductase</keyword>
<feature type="binding site" evidence="3">
    <location>
        <position position="268"/>
    </location>
    <ligand>
        <name>NAD(+)</name>
        <dbReference type="ChEBI" id="CHEBI:57540"/>
    </ligand>
</feature>
<dbReference type="PIRSF" id="PIRSF015689">
    <property type="entry name" value="Actaldh_dh_actl"/>
    <property type="match status" value="1"/>
</dbReference>
<evidence type="ECO:0000313" key="5">
    <source>
        <dbReference type="EMBL" id="RHW39476.1"/>
    </source>
</evidence>
<keyword evidence="3" id="KW-0058">Aromatic hydrocarbons catabolism</keyword>
<dbReference type="Proteomes" id="UP000265692">
    <property type="component" value="Unassembled WGS sequence"/>
</dbReference>
<dbReference type="NCBIfam" id="TIGR03215">
    <property type="entry name" value="ac_ald_DH_ac"/>
    <property type="match status" value="1"/>
</dbReference>
<dbReference type="EMBL" id="QWEI01000001">
    <property type="protein sequence ID" value="RHW39476.1"/>
    <property type="molecule type" value="Genomic_DNA"/>
</dbReference>
<dbReference type="SUPFAM" id="SSF55347">
    <property type="entry name" value="Glyceraldehyde-3-phosphate dehydrogenase-like, C-terminal domain"/>
    <property type="match status" value="1"/>
</dbReference>
<name>A0A396SCZ9_9BACL</name>
<sequence>MKKLKVAIIGSGNIGTDLMYKIERCDHLEMSVMVGIDPQSEGLARAKDRGYLIIENGIDGLLEHPEKFDIVFDATTAKAHKEHTEKVEALGKRMIDLTPAAIGPYVIPAANLSQHLEKSNVNMVTCGGQATIPIVYAINEVVPLDYAEIVATVASKSAGPGTRANIDEFTQTTANAIERIGGAKKGKAIIILNPAVPPIMMRDTIHVLTSEPGHEEAITEAIYAMVKKVQEYVPGYHLKNRPIIDGNRVTVTVEIEGAGDFFPPYSGNLDIMTAAAAKVAEEMAKSLVATT</sequence>
<keyword evidence="6" id="KW-1185">Reference proteome</keyword>
<evidence type="ECO:0000256" key="2">
    <source>
        <dbReference type="ARBA" id="ARBA00023027"/>
    </source>
</evidence>
<proteinExistence type="inferred from homology"/>
<dbReference type="InterPro" id="IPR015426">
    <property type="entry name" value="Acetylaldehyde_DH_C"/>
</dbReference>
<dbReference type="Gene3D" id="3.40.50.720">
    <property type="entry name" value="NAD(P)-binding Rossmann-like Domain"/>
    <property type="match status" value="1"/>
</dbReference>
<comment type="similarity">
    <text evidence="1 3">Belongs to the acetaldehyde dehydrogenase family.</text>
</comment>